<dbReference type="Proteomes" id="UP001224775">
    <property type="component" value="Unassembled WGS sequence"/>
</dbReference>
<dbReference type="GO" id="GO:0043565">
    <property type="term" value="F:sequence-specific DNA binding"/>
    <property type="evidence" value="ECO:0007669"/>
    <property type="project" value="InterPro"/>
</dbReference>
<dbReference type="SMART" id="SM00415">
    <property type="entry name" value="HSF"/>
    <property type="match status" value="1"/>
</dbReference>
<organism evidence="7 8">
    <name type="scientific">Skeletonema marinoi</name>
    <dbReference type="NCBI Taxonomy" id="267567"/>
    <lineage>
        <taxon>Eukaryota</taxon>
        <taxon>Sar</taxon>
        <taxon>Stramenopiles</taxon>
        <taxon>Ochrophyta</taxon>
        <taxon>Bacillariophyta</taxon>
        <taxon>Coscinodiscophyceae</taxon>
        <taxon>Thalassiosirophycidae</taxon>
        <taxon>Thalassiosirales</taxon>
        <taxon>Skeletonemataceae</taxon>
        <taxon>Skeletonema</taxon>
        <taxon>Skeletonema marinoi-dohrnii complex</taxon>
    </lineage>
</organism>
<evidence type="ECO:0000256" key="2">
    <source>
        <dbReference type="ARBA" id="ARBA00023125"/>
    </source>
</evidence>
<evidence type="ECO:0000313" key="7">
    <source>
        <dbReference type="EMBL" id="KAK1734163.1"/>
    </source>
</evidence>
<name>A0AAD8XVF6_9STRA</name>
<dbReference type="GO" id="GO:0003700">
    <property type="term" value="F:DNA-binding transcription factor activity"/>
    <property type="evidence" value="ECO:0007669"/>
    <property type="project" value="InterPro"/>
</dbReference>
<dbReference type="InterPro" id="IPR036388">
    <property type="entry name" value="WH-like_DNA-bd_sf"/>
</dbReference>
<dbReference type="InterPro" id="IPR000232">
    <property type="entry name" value="HSF_DNA-bd"/>
</dbReference>
<dbReference type="PRINTS" id="PR00056">
    <property type="entry name" value="HSFDOMAIN"/>
</dbReference>
<reference evidence="7" key="1">
    <citation type="submission" date="2023-06" db="EMBL/GenBank/DDBJ databases">
        <title>Survivors Of The Sea: Transcriptome response of Skeletonema marinoi to long-term dormancy.</title>
        <authorList>
            <person name="Pinder M.I.M."/>
            <person name="Kourtchenko O."/>
            <person name="Robertson E.K."/>
            <person name="Larsson T."/>
            <person name="Maumus F."/>
            <person name="Osuna-Cruz C.M."/>
            <person name="Vancaester E."/>
            <person name="Stenow R."/>
            <person name="Vandepoele K."/>
            <person name="Ploug H."/>
            <person name="Bruchert V."/>
            <person name="Godhe A."/>
            <person name="Topel M."/>
        </authorList>
    </citation>
    <scope>NUCLEOTIDE SEQUENCE</scope>
    <source>
        <strain evidence="7">R05AC</strain>
    </source>
</reference>
<dbReference type="Gene3D" id="1.10.10.10">
    <property type="entry name" value="Winged helix-like DNA-binding domain superfamily/Winged helix DNA-binding domain"/>
    <property type="match status" value="1"/>
</dbReference>
<comment type="caution">
    <text evidence="7">The sequence shown here is derived from an EMBL/GenBank/DDBJ whole genome shotgun (WGS) entry which is preliminary data.</text>
</comment>
<feature type="region of interest" description="Disordered" evidence="5">
    <location>
        <begin position="180"/>
        <end position="216"/>
    </location>
</feature>
<dbReference type="InterPro" id="IPR036390">
    <property type="entry name" value="WH_DNA-bd_sf"/>
</dbReference>
<evidence type="ECO:0000259" key="6">
    <source>
        <dbReference type="SMART" id="SM00415"/>
    </source>
</evidence>
<feature type="region of interest" description="Disordered" evidence="5">
    <location>
        <begin position="283"/>
        <end position="336"/>
    </location>
</feature>
<feature type="compositionally biased region" description="Pro residues" evidence="5">
    <location>
        <begin position="291"/>
        <end position="300"/>
    </location>
</feature>
<dbReference type="EMBL" id="JATAAI010000041">
    <property type="protein sequence ID" value="KAK1734163.1"/>
    <property type="molecule type" value="Genomic_DNA"/>
</dbReference>
<dbReference type="PANTHER" id="PTHR10015:SF206">
    <property type="entry name" value="HSF-TYPE DNA-BINDING DOMAIN-CONTAINING PROTEIN"/>
    <property type="match status" value="1"/>
</dbReference>
<feature type="compositionally biased region" description="Low complexity" evidence="5">
    <location>
        <begin position="10"/>
        <end position="28"/>
    </location>
</feature>
<dbReference type="SUPFAM" id="SSF46785">
    <property type="entry name" value="Winged helix' DNA-binding domain"/>
    <property type="match status" value="1"/>
</dbReference>
<evidence type="ECO:0000256" key="1">
    <source>
        <dbReference type="ARBA" id="ARBA00004123"/>
    </source>
</evidence>
<comment type="subcellular location">
    <subcellularLocation>
        <location evidence="1">Nucleus</location>
    </subcellularLocation>
</comment>
<keyword evidence="8" id="KW-1185">Reference proteome</keyword>
<evidence type="ECO:0000256" key="5">
    <source>
        <dbReference type="SAM" id="MobiDB-lite"/>
    </source>
</evidence>
<feature type="region of interest" description="Disordered" evidence="5">
    <location>
        <begin position="1"/>
        <end position="28"/>
    </location>
</feature>
<dbReference type="Pfam" id="PF00447">
    <property type="entry name" value="HSF_DNA-bind"/>
    <property type="match status" value="1"/>
</dbReference>
<feature type="compositionally biased region" description="Low complexity" evidence="5">
    <location>
        <begin position="310"/>
        <end position="322"/>
    </location>
</feature>
<keyword evidence="3" id="KW-0539">Nucleus</keyword>
<protein>
    <submittedName>
        <fullName evidence="7">Heat shock factor family protein</fullName>
    </submittedName>
</protein>
<dbReference type="PANTHER" id="PTHR10015">
    <property type="entry name" value="HEAT SHOCK TRANSCRIPTION FACTOR"/>
    <property type="match status" value="1"/>
</dbReference>
<accession>A0AAD8XVF6</accession>
<dbReference type="AlphaFoldDB" id="A0AAD8XVF6"/>
<evidence type="ECO:0000256" key="3">
    <source>
        <dbReference type="ARBA" id="ARBA00023242"/>
    </source>
</evidence>
<keyword evidence="7" id="KW-0346">Stress response</keyword>
<keyword evidence="2" id="KW-0238">DNA-binding</keyword>
<sequence>MPPSPPHPPVVHVGKKSPTAGAASSASVDSTSTAQFDDNQAATNSVSSFLQGKTFVQKIHVLLEVPKYSSIISWNDAGTAVLIHDVDAFISTIVPAHFKQSKFGSFIRKMRRWGFSVITKKHSTSRTSTSSERGQSAVMEFSSEHFLRDQPELCLLMKDERHVKTQFSFLDRTVRKANGRGQDVKQGSSVGVCVHSPRTSNANSVENKSESQQLSAGVGGLNTTMNSCYPRNHAHANSVPPMITPHQQQESVHNAVPMMNMMMPPLPQYPPYGYGAPPLPPQAPGLGFGPSSPPFQPPSAPNVYSPYPYQQQQSLEQQNQQQRTPPQADCENLSAKSSKRVLATDFAASATPNGCSDPAASTASGSAAVLLTSSEESTELLPSQGHEPSDQTVFWDQAIF</sequence>
<proteinExistence type="inferred from homology"/>
<dbReference type="GO" id="GO:0005634">
    <property type="term" value="C:nucleus"/>
    <property type="evidence" value="ECO:0007669"/>
    <property type="project" value="UniProtKB-SubCell"/>
</dbReference>
<evidence type="ECO:0000256" key="4">
    <source>
        <dbReference type="RuleBase" id="RU004020"/>
    </source>
</evidence>
<feature type="compositionally biased region" description="Polar residues" evidence="5">
    <location>
        <begin position="197"/>
        <end position="216"/>
    </location>
</feature>
<evidence type="ECO:0000313" key="8">
    <source>
        <dbReference type="Proteomes" id="UP001224775"/>
    </source>
</evidence>
<feature type="domain" description="HSF-type DNA-binding" evidence="6">
    <location>
        <begin position="51"/>
        <end position="160"/>
    </location>
</feature>
<comment type="similarity">
    <text evidence="4">Belongs to the HSF family.</text>
</comment>
<gene>
    <name evidence="7" type="ORF">QTG54_015166</name>
</gene>